<keyword evidence="7" id="KW-1185">Reference proteome</keyword>
<dbReference type="Proteomes" id="UP001601976">
    <property type="component" value="Unassembled WGS sequence"/>
</dbReference>
<dbReference type="RefSeq" id="WP_355725424.1">
    <property type="nucleotide sequence ID" value="NZ_JBEXNP010000021.1"/>
</dbReference>
<dbReference type="CDD" id="cd00118">
    <property type="entry name" value="LysM"/>
    <property type="match status" value="1"/>
</dbReference>
<accession>A0ABW6RPR6</accession>
<reference evidence="6 7" key="1">
    <citation type="submission" date="2024-10" db="EMBL/GenBank/DDBJ databases">
        <title>The Natural Products Discovery Center: Release of the First 8490 Sequenced Strains for Exploring Actinobacteria Biosynthetic Diversity.</title>
        <authorList>
            <person name="Kalkreuter E."/>
            <person name="Kautsar S.A."/>
            <person name="Yang D."/>
            <person name="Bader C.D."/>
            <person name="Teijaro C.N."/>
            <person name="Fluegel L."/>
            <person name="Davis C.M."/>
            <person name="Simpson J.R."/>
            <person name="Lauterbach L."/>
            <person name="Steele A.D."/>
            <person name="Gui C."/>
            <person name="Meng S."/>
            <person name="Li G."/>
            <person name="Viehrig K."/>
            <person name="Ye F."/>
            <person name="Su P."/>
            <person name="Kiefer A.F."/>
            <person name="Nichols A."/>
            <person name="Cepeda A.J."/>
            <person name="Yan W."/>
            <person name="Fan B."/>
            <person name="Jiang Y."/>
            <person name="Adhikari A."/>
            <person name="Zheng C.-J."/>
            <person name="Schuster L."/>
            <person name="Cowan T.M."/>
            <person name="Smanski M.J."/>
            <person name="Chevrette M.G."/>
            <person name="De Carvalho L.P.S."/>
            <person name="Shen B."/>
        </authorList>
    </citation>
    <scope>NUCLEOTIDE SEQUENCE [LARGE SCALE GENOMIC DNA]</scope>
    <source>
        <strain evidence="6 7">NPDC003029</strain>
    </source>
</reference>
<name>A0ABW6RPR6_9ACTN</name>
<feature type="compositionally biased region" description="Pro residues" evidence="3">
    <location>
        <begin position="38"/>
        <end position="63"/>
    </location>
</feature>
<dbReference type="InterPro" id="IPR018392">
    <property type="entry name" value="LysM"/>
</dbReference>
<comment type="caution">
    <text evidence="6">The sequence shown here is derived from an EMBL/GenBank/DDBJ whole genome shotgun (WGS) entry which is preliminary data.</text>
</comment>
<keyword evidence="2" id="KW-0378">Hydrolase</keyword>
<dbReference type="Pfam" id="PF01476">
    <property type="entry name" value="LysM"/>
    <property type="match status" value="1"/>
</dbReference>
<evidence type="ECO:0000259" key="5">
    <source>
        <dbReference type="PROSITE" id="PS51782"/>
    </source>
</evidence>
<dbReference type="SMART" id="SM00257">
    <property type="entry name" value="LysM"/>
    <property type="match status" value="1"/>
</dbReference>
<proteinExistence type="inferred from homology"/>
<evidence type="ECO:0000256" key="3">
    <source>
        <dbReference type="SAM" id="MobiDB-lite"/>
    </source>
</evidence>
<evidence type="ECO:0000256" key="1">
    <source>
        <dbReference type="ARBA" id="ARBA00010830"/>
    </source>
</evidence>
<dbReference type="InterPro" id="IPR010618">
    <property type="entry name" value="RPF"/>
</dbReference>
<feature type="signal peptide" evidence="4">
    <location>
        <begin position="1"/>
        <end position="28"/>
    </location>
</feature>
<feature type="region of interest" description="Disordered" evidence="3">
    <location>
        <begin position="33"/>
        <end position="64"/>
    </location>
</feature>
<dbReference type="SUPFAM" id="SSF54106">
    <property type="entry name" value="LysM domain"/>
    <property type="match status" value="1"/>
</dbReference>
<gene>
    <name evidence="6" type="ORF">ACFYWW_33285</name>
</gene>
<organism evidence="6 7">
    <name type="scientific">Streptomyces flavidovirens</name>
    <dbReference type="NCBI Taxonomy" id="67298"/>
    <lineage>
        <taxon>Bacteria</taxon>
        <taxon>Bacillati</taxon>
        <taxon>Actinomycetota</taxon>
        <taxon>Actinomycetes</taxon>
        <taxon>Kitasatosporales</taxon>
        <taxon>Streptomycetaceae</taxon>
        <taxon>Streptomyces</taxon>
    </lineage>
</organism>
<dbReference type="Pfam" id="PF06737">
    <property type="entry name" value="Transglycosylas"/>
    <property type="match status" value="1"/>
</dbReference>
<dbReference type="Gene3D" id="1.10.530.10">
    <property type="match status" value="1"/>
</dbReference>
<sequence length="222" mass="23288">MPKLPRSRCLPVALLAVLLALCPTGARAAVPTGTQAAPLPPAPLPPAPPTPAPAPPTPVPGPGTPSVGGCAADEWPWGCLAECESGGDWHINTGNGYYGGLQFRQSTWAEHGGLAYAPRADLATRAEQIKVAEKVLATQGWKAWPACSKRYHLAGRMHVVQAGDTLASIARRYRVRGGWKVLHQANAEVIGRDPDRIRTGTMLVIPSATGGNARTAVPTPPR</sequence>
<evidence type="ECO:0000313" key="7">
    <source>
        <dbReference type="Proteomes" id="UP001601976"/>
    </source>
</evidence>
<evidence type="ECO:0000256" key="4">
    <source>
        <dbReference type="SAM" id="SignalP"/>
    </source>
</evidence>
<dbReference type="InterPro" id="IPR023346">
    <property type="entry name" value="Lysozyme-like_dom_sf"/>
</dbReference>
<comment type="similarity">
    <text evidence="1">Belongs to the transglycosylase family. Rpf subfamily.</text>
</comment>
<evidence type="ECO:0000313" key="6">
    <source>
        <dbReference type="EMBL" id="MFF3343516.1"/>
    </source>
</evidence>
<dbReference type="SUPFAM" id="SSF53955">
    <property type="entry name" value="Lysozyme-like"/>
    <property type="match status" value="1"/>
</dbReference>
<keyword evidence="4" id="KW-0732">Signal</keyword>
<dbReference type="Gene3D" id="3.10.350.10">
    <property type="entry name" value="LysM domain"/>
    <property type="match status" value="1"/>
</dbReference>
<feature type="domain" description="LysM" evidence="5">
    <location>
        <begin position="156"/>
        <end position="205"/>
    </location>
</feature>
<dbReference type="InterPro" id="IPR036779">
    <property type="entry name" value="LysM_dom_sf"/>
</dbReference>
<protein>
    <submittedName>
        <fullName evidence="6">Transglycosylase family protein</fullName>
    </submittedName>
</protein>
<dbReference type="PROSITE" id="PS51782">
    <property type="entry name" value="LYSM"/>
    <property type="match status" value="1"/>
</dbReference>
<dbReference type="EMBL" id="JBIAPK010000015">
    <property type="protein sequence ID" value="MFF3343516.1"/>
    <property type="molecule type" value="Genomic_DNA"/>
</dbReference>
<evidence type="ECO:0000256" key="2">
    <source>
        <dbReference type="ARBA" id="ARBA00022801"/>
    </source>
</evidence>
<feature type="chain" id="PRO_5045262376" evidence="4">
    <location>
        <begin position="29"/>
        <end position="222"/>
    </location>
</feature>
<dbReference type="CDD" id="cd13925">
    <property type="entry name" value="RPF"/>
    <property type="match status" value="1"/>
</dbReference>